<dbReference type="InterPro" id="IPR050553">
    <property type="entry name" value="Thioredoxin_ResA/DsbE_sf"/>
</dbReference>
<accession>A0A934J4C6</accession>
<evidence type="ECO:0000313" key="6">
    <source>
        <dbReference type="Proteomes" id="UP000640274"/>
    </source>
</evidence>
<dbReference type="Proteomes" id="UP000640274">
    <property type="component" value="Unassembled WGS sequence"/>
</dbReference>
<name>A0A934J4C6_9BACL</name>
<dbReference type="AlphaFoldDB" id="A0A934J4C6"/>
<keyword evidence="3" id="KW-0472">Membrane</keyword>
<feature type="transmembrane region" description="Helical" evidence="3">
    <location>
        <begin position="5"/>
        <end position="22"/>
    </location>
</feature>
<dbReference type="Pfam" id="PF00578">
    <property type="entry name" value="AhpC-TSA"/>
    <property type="match status" value="1"/>
</dbReference>
<dbReference type="InterPro" id="IPR013766">
    <property type="entry name" value="Thioredoxin_domain"/>
</dbReference>
<evidence type="ECO:0000256" key="2">
    <source>
        <dbReference type="SAM" id="MobiDB-lite"/>
    </source>
</evidence>
<organism evidence="5 6">
    <name type="scientific">Paenibacillus roseus</name>
    <dbReference type="NCBI Taxonomy" id="2798579"/>
    <lineage>
        <taxon>Bacteria</taxon>
        <taxon>Bacillati</taxon>
        <taxon>Bacillota</taxon>
        <taxon>Bacilli</taxon>
        <taxon>Bacillales</taxon>
        <taxon>Paenibacillaceae</taxon>
        <taxon>Paenibacillus</taxon>
    </lineage>
</organism>
<dbReference type="EMBL" id="JAELUP010000005">
    <property type="protein sequence ID" value="MBJ6360185.1"/>
    <property type="molecule type" value="Genomic_DNA"/>
</dbReference>
<dbReference type="PANTHER" id="PTHR42852">
    <property type="entry name" value="THIOL:DISULFIDE INTERCHANGE PROTEIN DSBE"/>
    <property type="match status" value="1"/>
</dbReference>
<dbReference type="GO" id="GO:0016491">
    <property type="term" value="F:oxidoreductase activity"/>
    <property type="evidence" value="ECO:0007669"/>
    <property type="project" value="InterPro"/>
</dbReference>
<reference evidence="5" key="1">
    <citation type="submission" date="2020-12" db="EMBL/GenBank/DDBJ databases">
        <authorList>
            <person name="Huq M.A."/>
        </authorList>
    </citation>
    <scope>NUCLEOTIDE SEQUENCE</scope>
    <source>
        <strain evidence="5">MAHUQ-46</strain>
    </source>
</reference>
<sequence>MKKYIWIWGAIALFLGLSIYVTNNYSITEADGNESASVNRDNAAAKNSEPESPDQSSDTAGALSSSETSSQAAGAKETNKQSGGSEAITAEDDEDLETAVDFTLTDLDGNPVTLSDYRGKGVYLNFWATWCKWCRKEMPDMEKVYREYKDKDFVMLAISIGEEKETVEQFIRDTGYSFNVLLDPDKSVSREYGIKPIPVSLFIDREGRIVFRKLGTMNEEQMRERIEQILK</sequence>
<gene>
    <name evidence="5" type="ORF">JFN88_02470</name>
</gene>
<dbReference type="PROSITE" id="PS51352">
    <property type="entry name" value="THIOREDOXIN_2"/>
    <property type="match status" value="1"/>
</dbReference>
<dbReference type="Gene3D" id="3.40.30.10">
    <property type="entry name" value="Glutaredoxin"/>
    <property type="match status" value="1"/>
</dbReference>
<keyword evidence="6" id="KW-1185">Reference proteome</keyword>
<comment type="caution">
    <text evidence="5">The sequence shown here is derived from an EMBL/GenBank/DDBJ whole genome shotgun (WGS) entry which is preliminary data.</text>
</comment>
<keyword evidence="3" id="KW-1133">Transmembrane helix</keyword>
<feature type="compositionally biased region" description="Polar residues" evidence="2">
    <location>
        <begin position="53"/>
        <end position="72"/>
    </location>
</feature>
<dbReference type="SUPFAM" id="SSF52833">
    <property type="entry name" value="Thioredoxin-like"/>
    <property type="match status" value="1"/>
</dbReference>
<feature type="region of interest" description="Disordered" evidence="2">
    <location>
        <begin position="34"/>
        <end position="92"/>
    </location>
</feature>
<keyword evidence="3" id="KW-0812">Transmembrane</keyword>
<dbReference type="RefSeq" id="WP_199017707.1">
    <property type="nucleotide sequence ID" value="NZ_JAELUP010000005.1"/>
</dbReference>
<protein>
    <submittedName>
        <fullName evidence="5">TlpA family protein disulfide reductase</fullName>
    </submittedName>
</protein>
<dbReference type="CDD" id="cd02966">
    <property type="entry name" value="TlpA_like_family"/>
    <property type="match status" value="1"/>
</dbReference>
<evidence type="ECO:0000259" key="4">
    <source>
        <dbReference type="PROSITE" id="PS51352"/>
    </source>
</evidence>
<dbReference type="InterPro" id="IPR036249">
    <property type="entry name" value="Thioredoxin-like_sf"/>
</dbReference>
<evidence type="ECO:0000256" key="1">
    <source>
        <dbReference type="ARBA" id="ARBA00023157"/>
    </source>
</evidence>
<dbReference type="InterPro" id="IPR000866">
    <property type="entry name" value="AhpC/TSA"/>
</dbReference>
<evidence type="ECO:0000313" key="5">
    <source>
        <dbReference type="EMBL" id="MBJ6360185.1"/>
    </source>
</evidence>
<keyword evidence="1" id="KW-1015">Disulfide bond</keyword>
<dbReference type="GO" id="GO:0016209">
    <property type="term" value="F:antioxidant activity"/>
    <property type="evidence" value="ECO:0007669"/>
    <property type="project" value="InterPro"/>
</dbReference>
<dbReference type="PANTHER" id="PTHR42852:SF13">
    <property type="entry name" value="PROTEIN DIPZ"/>
    <property type="match status" value="1"/>
</dbReference>
<evidence type="ECO:0000256" key="3">
    <source>
        <dbReference type="SAM" id="Phobius"/>
    </source>
</evidence>
<proteinExistence type="predicted"/>
<feature type="domain" description="Thioredoxin" evidence="4">
    <location>
        <begin position="93"/>
        <end position="231"/>
    </location>
</feature>